<evidence type="ECO:0000313" key="1">
    <source>
        <dbReference type="EMBL" id="JAD68907.1"/>
    </source>
</evidence>
<reference evidence="1" key="1">
    <citation type="submission" date="2014-09" db="EMBL/GenBank/DDBJ databases">
        <authorList>
            <person name="Magalhaes I.L.F."/>
            <person name="Oliveira U."/>
            <person name="Santos F.R."/>
            <person name="Vidigal T.H.D.A."/>
            <person name="Brescovit A.D."/>
            <person name="Santos A.J."/>
        </authorList>
    </citation>
    <scope>NUCLEOTIDE SEQUENCE</scope>
    <source>
        <tissue evidence="1">Shoot tissue taken approximately 20 cm above the soil surface</tissue>
    </source>
</reference>
<dbReference type="AlphaFoldDB" id="A0A0A9CBM2"/>
<sequence>MVKGRIEKSTISNFRNGWSIYIKMK</sequence>
<reference evidence="1" key="2">
    <citation type="journal article" date="2015" name="Data Brief">
        <title>Shoot transcriptome of the giant reed, Arundo donax.</title>
        <authorList>
            <person name="Barrero R.A."/>
            <person name="Guerrero F.D."/>
            <person name="Moolhuijzen P."/>
            <person name="Goolsby J.A."/>
            <person name="Tidwell J."/>
            <person name="Bellgard S.E."/>
            <person name="Bellgard M.I."/>
        </authorList>
    </citation>
    <scope>NUCLEOTIDE SEQUENCE</scope>
    <source>
        <tissue evidence="1">Shoot tissue taken approximately 20 cm above the soil surface</tissue>
    </source>
</reference>
<proteinExistence type="predicted"/>
<organism evidence="1">
    <name type="scientific">Arundo donax</name>
    <name type="common">Giant reed</name>
    <name type="synonym">Donax arundinaceus</name>
    <dbReference type="NCBI Taxonomy" id="35708"/>
    <lineage>
        <taxon>Eukaryota</taxon>
        <taxon>Viridiplantae</taxon>
        <taxon>Streptophyta</taxon>
        <taxon>Embryophyta</taxon>
        <taxon>Tracheophyta</taxon>
        <taxon>Spermatophyta</taxon>
        <taxon>Magnoliopsida</taxon>
        <taxon>Liliopsida</taxon>
        <taxon>Poales</taxon>
        <taxon>Poaceae</taxon>
        <taxon>PACMAD clade</taxon>
        <taxon>Arundinoideae</taxon>
        <taxon>Arundineae</taxon>
        <taxon>Arundo</taxon>
    </lineage>
</organism>
<dbReference type="EMBL" id="GBRH01228988">
    <property type="protein sequence ID" value="JAD68907.1"/>
    <property type="molecule type" value="Transcribed_RNA"/>
</dbReference>
<protein>
    <submittedName>
        <fullName evidence="1">Uncharacterized protein</fullName>
    </submittedName>
</protein>
<accession>A0A0A9CBM2</accession>
<name>A0A0A9CBM2_ARUDO</name>